<evidence type="ECO:0000256" key="5">
    <source>
        <dbReference type="ARBA" id="ARBA00023015"/>
    </source>
</evidence>
<dbReference type="FunFam" id="3.30.160.60:FF:000264">
    <property type="entry name" value="Zinc finger protein 236"/>
    <property type="match status" value="1"/>
</dbReference>
<organism evidence="10 11">
    <name type="scientific">Leptosia nina</name>
    <dbReference type="NCBI Taxonomy" id="320188"/>
    <lineage>
        <taxon>Eukaryota</taxon>
        <taxon>Metazoa</taxon>
        <taxon>Ecdysozoa</taxon>
        <taxon>Arthropoda</taxon>
        <taxon>Hexapoda</taxon>
        <taxon>Insecta</taxon>
        <taxon>Pterygota</taxon>
        <taxon>Neoptera</taxon>
        <taxon>Endopterygota</taxon>
        <taxon>Lepidoptera</taxon>
        <taxon>Glossata</taxon>
        <taxon>Ditrysia</taxon>
        <taxon>Papilionoidea</taxon>
        <taxon>Pieridae</taxon>
        <taxon>Pierinae</taxon>
        <taxon>Leptosia</taxon>
    </lineage>
</organism>
<accession>A0AAV1JY43</accession>
<dbReference type="Pfam" id="PF13912">
    <property type="entry name" value="zf-C2H2_6"/>
    <property type="match status" value="1"/>
</dbReference>
<proteinExistence type="predicted"/>
<comment type="subcellular location">
    <subcellularLocation>
        <location evidence="1">Nucleus</location>
    </subcellularLocation>
</comment>
<dbReference type="PANTHER" id="PTHR24399">
    <property type="entry name" value="ZINC FINGER AND BTB DOMAIN-CONTAINING"/>
    <property type="match status" value="1"/>
</dbReference>
<evidence type="ECO:0000256" key="3">
    <source>
        <dbReference type="ARBA" id="ARBA00022737"/>
    </source>
</evidence>
<dbReference type="GO" id="GO:0005654">
    <property type="term" value="C:nucleoplasm"/>
    <property type="evidence" value="ECO:0007669"/>
    <property type="project" value="TreeGrafter"/>
</dbReference>
<evidence type="ECO:0000256" key="4">
    <source>
        <dbReference type="ARBA" id="ARBA00022833"/>
    </source>
</evidence>
<dbReference type="AlphaFoldDB" id="A0AAV1JY43"/>
<dbReference type="SUPFAM" id="SSF57667">
    <property type="entry name" value="beta-beta-alpha zinc fingers"/>
    <property type="match status" value="4"/>
</dbReference>
<dbReference type="PROSITE" id="PS00028">
    <property type="entry name" value="ZINC_FINGER_C2H2_1"/>
    <property type="match status" value="9"/>
</dbReference>
<keyword evidence="11" id="KW-1185">Reference proteome</keyword>
<gene>
    <name evidence="10" type="ORF">LNINA_LOCUS13343</name>
</gene>
<name>A0AAV1JY43_9NEOP</name>
<dbReference type="GO" id="GO:0008270">
    <property type="term" value="F:zinc ion binding"/>
    <property type="evidence" value="ECO:0007669"/>
    <property type="project" value="UniProtKB-KW"/>
</dbReference>
<keyword evidence="7" id="KW-0539">Nucleus</keyword>
<feature type="domain" description="C2H2-type" evidence="9">
    <location>
        <begin position="240"/>
        <end position="268"/>
    </location>
</feature>
<evidence type="ECO:0000259" key="9">
    <source>
        <dbReference type="PROSITE" id="PS50157"/>
    </source>
</evidence>
<reference evidence="10 11" key="1">
    <citation type="submission" date="2023-11" db="EMBL/GenBank/DDBJ databases">
        <authorList>
            <person name="Okamura Y."/>
        </authorList>
    </citation>
    <scope>NUCLEOTIDE SEQUENCE [LARGE SCALE GENOMIC DNA]</scope>
</reference>
<dbReference type="Proteomes" id="UP001497472">
    <property type="component" value="Unassembled WGS sequence"/>
</dbReference>
<dbReference type="SMART" id="SM00355">
    <property type="entry name" value="ZnF_C2H2"/>
    <property type="match status" value="9"/>
</dbReference>
<keyword evidence="2" id="KW-0479">Metal-binding</keyword>
<evidence type="ECO:0000256" key="1">
    <source>
        <dbReference type="ARBA" id="ARBA00004123"/>
    </source>
</evidence>
<dbReference type="GO" id="GO:0001227">
    <property type="term" value="F:DNA-binding transcription repressor activity, RNA polymerase II-specific"/>
    <property type="evidence" value="ECO:0007669"/>
    <property type="project" value="TreeGrafter"/>
</dbReference>
<evidence type="ECO:0000313" key="10">
    <source>
        <dbReference type="EMBL" id="CAK1554427.1"/>
    </source>
</evidence>
<dbReference type="PANTHER" id="PTHR24399:SF31">
    <property type="entry name" value="ZINC FINGER PROTEIN PLAGL1"/>
    <property type="match status" value="1"/>
</dbReference>
<sequence length="324" mass="38460">MNKDRRGIAAILRENSLKLLANSTMVVFQWNRSRYRCFCCKEPFSNFNELRLHTNNEHNIQDIEKVIISQQNKLLKVEISVLKCKRCNLTLTDLNDLYNHLILHEFSLNIKDNLLIPFKIESSGLECQICSQTFNMFRLLNIHVNQHFQNHVCHICGAGFTNLVFLNLHKTRNHRPFNCNECKIEFKCRSDKRKHDVTSHNVKFERKPRFPCPYCSERFYQENFRVLHLVEKHGLEKPEHRCAICCKTFVTRSLLNNHMRYVHLKEKNQECDLCDSVFYTKSDVARHRVTHTGEKKFLCNLCNNPFATKDSLRRHARRTHSVIN</sequence>
<keyword evidence="5" id="KW-0805">Transcription regulation</keyword>
<dbReference type="InterPro" id="IPR013087">
    <property type="entry name" value="Znf_C2H2_type"/>
</dbReference>
<dbReference type="InterPro" id="IPR036236">
    <property type="entry name" value="Znf_C2H2_sf"/>
</dbReference>
<dbReference type="PROSITE" id="PS50157">
    <property type="entry name" value="ZINC_FINGER_C2H2_2"/>
    <property type="match status" value="4"/>
</dbReference>
<evidence type="ECO:0000256" key="6">
    <source>
        <dbReference type="ARBA" id="ARBA00023163"/>
    </source>
</evidence>
<protein>
    <recommendedName>
        <fullName evidence="9">C2H2-type domain-containing protein</fullName>
    </recommendedName>
</protein>
<evidence type="ECO:0000256" key="2">
    <source>
        <dbReference type="ARBA" id="ARBA00022723"/>
    </source>
</evidence>
<keyword evidence="6" id="KW-0804">Transcription</keyword>
<comment type="caution">
    <text evidence="10">The sequence shown here is derived from an EMBL/GenBank/DDBJ whole genome shotgun (WGS) entry which is preliminary data.</text>
</comment>
<evidence type="ECO:0000256" key="8">
    <source>
        <dbReference type="PROSITE-ProRule" id="PRU00042"/>
    </source>
</evidence>
<feature type="domain" description="C2H2-type" evidence="9">
    <location>
        <begin position="269"/>
        <end position="296"/>
    </location>
</feature>
<evidence type="ECO:0000256" key="7">
    <source>
        <dbReference type="ARBA" id="ARBA00023242"/>
    </source>
</evidence>
<dbReference type="GO" id="GO:0000978">
    <property type="term" value="F:RNA polymerase II cis-regulatory region sequence-specific DNA binding"/>
    <property type="evidence" value="ECO:0007669"/>
    <property type="project" value="TreeGrafter"/>
</dbReference>
<feature type="domain" description="C2H2-type" evidence="9">
    <location>
        <begin position="297"/>
        <end position="324"/>
    </location>
</feature>
<evidence type="ECO:0000313" key="11">
    <source>
        <dbReference type="Proteomes" id="UP001497472"/>
    </source>
</evidence>
<keyword evidence="8" id="KW-0863">Zinc-finger</keyword>
<keyword evidence="3" id="KW-0677">Repeat</keyword>
<dbReference type="Gene3D" id="3.30.160.60">
    <property type="entry name" value="Classic Zinc Finger"/>
    <property type="match status" value="4"/>
</dbReference>
<dbReference type="EMBL" id="CAVLEF010000278">
    <property type="protein sequence ID" value="CAK1554427.1"/>
    <property type="molecule type" value="Genomic_DNA"/>
</dbReference>
<feature type="domain" description="C2H2-type" evidence="9">
    <location>
        <begin position="210"/>
        <end position="238"/>
    </location>
</feature>
<keyword evidence="4" id="KW-0862">Zinc</keyword>
<dbReference type="Pfam" id="PF00096">
    <property type="entry name" value="zf-C2H2"/>
    <property type="match status" value="2"/>
</dbReference>